<dbReference type="eggNOG" id="KOG0714">
    <property type="taxonomic scope" value="Eukaryota"/>
</dbReference>
<dbReference type="EMBL" id="CP001576">
    <property type="protein sequence ID" value="ACO70036.1"/>
    <property type="molecule type" value="Genomic_DNA"/>
</dbReference>
<dbReference type="GO" id="GO:0051087">
    <property type="term" value="F:protein-folding chaperone binding"/>
    <property type="evidence" value="ECO:0007669"/>
    <property type="project" value="TreeGrafter"/>
</dbReference>
<protein>
    <recommendedName>
        <fullName evidence="4">J domain-containing protein</fullName>
    </recommendedName>
</protein>
<comment type="subcellular location">
    <subcellularLocation>
        <location evidence="1">Endoplasmic reticulum</location>
    </subcellularLocation>
</comment>
<dbReference type="InterPro" id="IPR036869">
    <property type="entry name" value="J_dom_sf"/>
</dbReference>
<dbReference type="GO" id="GO:0005783">
    <property type="term" value="C:endoplasmic reticulum"/>
    <property type="evidence" value="ECO:0007669"/>
    <property type="project" value="UniProtKB-SubCell"/>
</dbReference>
<dbReference type="PRINTS" id="PR00625">
    <property type="entry name" value="JDOMAIN"/>
</dbReference>
<dbReference type="AlphaFoldDB" id="C1FH51"/>
<keyword evidence="3" id="KW-0256">Endoplasmic reticulum</keyword>
<evidence type="ECO:0000259" key="4">
    <source>
        <dbReference type="PROSITE" id="PS50076"/>
    </source>
</evidence>
<dbReference type="OrthoDB" id="10250354at2759"/>
<keyword evidence="6" id="KW-1185">Reference proteome</keyword>
<evidence type="ECO:0000256" key="2">
    <source>
        <dbReference type="ARBA" id="ARBA00022729"/>
    </source>
</evidence>
<dbReference type="Proteomes" id="UP000002009">
    <property type="component" value="Chromosome 10"/>
</dbReference>
<dbReference type="KEGG" id="mis:MICPUN_85945"/>
<dbReference type="GO" id="GO:0034975">
    <property type="term" value="P:protein folding in endoplasmic reticulum"/>
    <property type="evidence" value="ECO:0007669"/>
    <property type="project" value="TreeGrafter"/>
</dbReference>
<proteinExistence type="predicted"/>
<evidence type="ECO:0000256" key="1">
    <source>
        <dbReference type="ARBA" id="ARBA00004240"/>
    </source>
</evidence>
<dbReference type="PANTHER" id="PTHR44140:SF2">
    <property type="entry name" value="LD25575P"/>
    <property type="match status" value="1"/>
</dbReference>
<dbReference type="InterPro" id="IPR018253">
    <property type="entry name" value="DnaJ_domain_CS"/>
</dbReference>
<dbReference type="InterPro" id="IPR001623">
    <property type="entry name" value="DnaJ_domain"/>
</dbReference>
<feature type="domain" description="J" evidence="4">
    <location>
        <begin position="7"/>
        <end position="77"/>
    </location>
</feature>
<evidence type="ECO:0000313" key="5">
    <source>
        <dbReference type="EMBL" id="ACO70036.1"/>
    </source>
</evidence>
<keyword evidence="2" id="KW-0732">Signal</keyword>
<accession>C1FH51</accession>
<sequence length="84" mass="9498">MDKRPGSFYKILGVSSASNAKQIRRGYRKAAGRWHPDKWQHEGGESLARAEAEFRRVSAAYEVLGNPSQRRAYDSDPARFEASL</sequence>
<dbReference type="SUPFAM" id="SSF46565">
    <property type="entry name" value="Chaperone J-domain"/>
    <property type="match status" value="1"/>
</dbReference>
<dbReference type="SMART" id="SM00271">
    <property type="entry name" value="DnaJ"/>
    <property type="match status" value="1"/>
</dbReference>
<dbReference type="FunCoup" id="C1FH51">
    <property type="interactions" value="18"/>
</dbReference>
<name>C1FH51_MICCC</name>
<dbReference type="PROSITE" id="PS50076">
    <property type="entry name" value="DNAJ_2"/>
    <property type="match status" value="1"/>
</dbReference>
<dbReference type="RefSeq" id="XP_002508778.1">
    <property type="nucleotide sequence ID" value="XM_002508732.1"/>
</dbReference>
<organism evidence="5 6">
    <name type="scientific">Micromonas commoda (strain RCC299 / NOUM17 / CCMP2709)</name>
    <name type="common">Picoplanktonic green alga</name>
    <dbReference type="NCBI Taxonomy" id="296587"/>
    <lineage>
        <taxon>Eukaryota</taxon>
        <taxon>Viridiplantae</taxon>
        <taxon>Chlorophyta</taxon>
        <taxon>Mamiellophyceae</taxon>
        <taxon>Mamiellales</taxon>
        <taxon>Mamiellaceae</taxon>
        <taxon>Micromonas</taxon>
    </lineage>
</organism>
<dbReference type="GeneID" id="8246783"/>
<dbReference type="PANTHER" id="PTHR44140">
    <property type="entry name" value="LD25575P"/>
    <property type="match status" value="1"/>
</dbReference>
<dbReference type="Pfam" id="PF00226">
    <property type="entry name" value="DnaJ"/>
    <property type="match status" value="1"/>
</dbReference>
<reference evidence="5 6" key="1">
    <citation type="journal article" date="2009" name="Science">
        <title>Green evolution and dynamic adaptations revealed by genomes of the marine picoeukaryotes Micromonas.</title>
        <authorList>
            <person name="Worden A.Z."/>
            <person name="Lee J.H."/>
            <person name="Mock T."/>
            <person name="Rouze P."/>
            <person name="Simmons M.P."/>
            <person name="Aerts A.L."/>
            <person name="Allen A.E."/>
            <person name="Cuvelier M.L."/>
            <person name="Derelle E."/>
            <person name="Everett M.V."/>
            <person name="Foulon E."/>
            <person name="Grimwood J."/>
            <person name="Gundlach H."/>
            <person name="Henrissat B."/>
            <person name="Napoli C."/>
            <person name="McDonald S.M."/>
            <person name="Parker M.S."/>
            <person name="Rombauts S."/>
            <person name="Salamov A."/>
            <person name="Von Dassow P."/>
            <person name="Badger J.H."/>
            <person name="Coutinho P.M."/>
            <person name="Demir E."/>
            <person name="Dubchak I."/>
            <person name="Gentemann C."/>
            <person name="Eikrem W."/>
            <person name="Gready J.E."/>
            <person name="John U."/>
            <person name="Lanier W."/>
            <person name="Lindquist E.A."/>
            <person name="Lucas S."/>
            <person name="Mayer K.F."/>
            <person name="Moreau H."/>
            <person name="Not F."/>
            <person name="Otillar R."/>
            <person name="Panaud O."/>
            <person name="Pangilinan J."/>
            <person name="Paulsen I."/>
            <person name="Piegu B."/>
            <person name="Poliakov A."/>
            <person name="Robbens S."/>
            <person name="Schmutz J."/>
            <person name="Toulza E."/>
            <person name="Wyss T."/>
            <person name="Zelensky A."/>
            <person name="Zhou K."/>
            <person name="Armbrust E.V."/>
            <person name="Bhattacharya D."/>
            <person name="Goodenough U.W."/>
            <person name="Van de Peer Y."/>
            <person name="Grigoriev I.V."/>
        </authorList>
    </citation>
    <scope>NUCLEOTIDE SEQUENCE [LARGE SCALE GENOMIC DNA]</scope>
    <source>
        <strain evidence="6">RCC299 / NOUM17</strain>
    </source>
</reference>
<dbReference type="STRING" id="296587.C1FH51"/>
<dbReference type="InterPro" id="IPR051727">
    <property type="entry name" value="DnaJ_C3_Co-chaperones"/>
</dbReference>
<gene>
    <name evidence="5" type="ORF">MICPUN_85945</name>
</gene>
<evidence type="ECO:0000256" key="3">
    <source>
        <dbReference type="ARBA" id="ARBA00022824"/>
    </source>
</evidence>
<evidence type="ECO:0000313" key="6">
    <source>
        <dbReference type="Proteomes" id="UP000002009"/>
    </source>
</evidence>
<dbReference type="PROSITE" id="PS00636">
    <property type="entry name" value="DNAJ_1"/>
    <property type="match status" value="1"/>
</dbReference>
<dbReference type="Gene3D" id="1.10.287.110">
    <property type="entry name" value="DnaJ domain"/>
    <property type="match status" value="1"/>
</dbReference>
<dbReference type="CDD" id="cd06257">
    <property type="entry name" value="DnaJ"/>
    <property type="match status" value="1"/>
</dbReference>
<dbReference type="GO" id="GO:0051787">
    <property type="term" value="F:misfolded protein binding"/>
    <property type="evidence" value="ECO:0007669"/>
    <property type="project" value="TreeGrafter"/>
</dbReference>
<dbReference type="InParanoid" id="C1FH51"/>